<dbReference type="PROSITE" id="PS00028">
    <property type="entry name" value="ZINC_FINGER_C2H2_1"/>
    <property type="match status" value="2"/>
</dbReference>
<dbReference type="FunFam" id="3.30.160.60:FF:000508">
    <property type="entry name" value="Myeloid zinc finger 1"/>
    <property type="match status" value="1"/>
</dbReference>
<organism evidence="14 15">
    <name type="scientific">Parelaphostrongylus tenuis</name>
    <name type="common">Meningeal worm</name>
    <dbReference type="NCBI Taxonomy" id="148309"/>
    <lineage>
        <taxon>Eukaryota</taxon>
        <taxon>Metazoa</taxon>
        <taxon>Ecdysozoa</taxon>
        <taxon>Nematoda</taxon>
        <taxon>Chromadorea</taxon>
        <taxon>Rhabditida</taxon>
        <taxon>Rhabditina</taxon>
        <taxon>Rhabditomorpha</taxon>
        <taxon>Strongyloidea</taxon>
        <taxon>Metastrongylidae</taxon>
        <taxon>Parelaphostrongylus</taxon>
    </lineage>
</organism>
<dbReference type="SUPFAM" id="SSF57667">
    <property type="entry name" value="beta-beta-alpha zinc fingers"/>
    <property type="match status" value="2"/>
</dbReference>
<keyword evidence="5 11" id="KW-0863">Zinc-finger</keyword>
<keyword evidence="7" id="KW-0805">Transcription regulation</keyword>
<protein>
    <submittedName>
        <fullName evidence="14">Zinc finger and BTB domain-containing protein 37, variant 3</fullName>
    </submittedName>
</protein>
<keyword evidence="3" id="KW-0479">Metal-binding</keyword>
<feature type="domain" description="BTB" evidence="12">
    <location>
        <begin position="60"/>
        <end position="131"/>
    </location>
</feature>
<dbReference type="SUPFAM" id="SSF54695">
    <property type="entry name" value="POZ domain"/>
    <property type="match status" value="1"/>
</dbReference>
<dbReference type="PROSITE" id="PS50157">
    <property type="entry name" value="ZINC_FINGER_C2H2_2"/>
    <property type="match status" value="3"/>
</dbReference>
<dbReference type="Gene3D" id="3.30.710.10">
    <property type="entry name" value="Potassium Channel Kv1.1, Chain A"/>
    <property type="match status" value="1"/>
</dbReference>
<comment type="similarity">
    <text evidence="2">Belongs to the krueppel C2H2-type zinc-finger protein family.</text>
</comment>
<evidence type="ECO:0000256" key="2">
    <source>
        <dbReference type="ARBA" id="ARBA00006991"/>
    </source>
</evidence>
<dbReference type="EMBL" id="JAHQIW010006683">
    <property type="protein sequence ID" value="KAJ1369806.1"/>
    <property type="molecule type" value="Genomic_DNA"/>
</dbReference>
<dbReference type="Proteomes" id="UP001196413">
    <property type="component" value="Unassembled WGS sequence"/>
</dbReference>
<dbReference type="Gene3D" id="3.30.160.60">
    <property type="entry name" value="Classic Zinc Finger"/>
    <property type="match status" value="3"/>
</dbReference>
<evidence type="ECO:0000256" key="3">
    <source>
        <dbReference type="ARBA" id="ARBA00022723"/>
    </source>
</evidence>
<evidence type="ECO:0000313" key="14">
    <source>
        <dbReference type="EMBL" id="KAJ1369806.1"/>
    </source>
</evidence>
<dbReference type="Pfam" id="PF00651">
    <property type="entry name" value="BTB"/>
    <property type="match status" value="1"/>
</dbReference>
<evidence type="ECO:0000256" key="5">
    <source>
        <dbReference type="ARBA" id="ARBA00022771"/>
    </source>
</evidence>
<dbReference type="InterPro" id="IPR011333">
    <property type="entry name" value="SKP1/BTB/POZ_sf"/>
</dbReference>
<comment type="caution">
    <text evidence="14">The sequence shown here is derived from an EMBL/GenBank/DDBJ whole genome shotgun (WGS) entry which is preliminary data.</text>
</comment>
<dbReference type="InterPro" id="IPR013087">
    <property type="entry name" value="Znf_C2H2_type"/>
</dbReference>
<dbReference type="GO" id="GO:0042802">
    <property type="term" value="F:identical protein binding"/>
    <property type="evidence" value="ECO:0007669"/>
    <property type="project" value="UniProtKB-ARBA"/>
</dbReference>
<evidence type="ECO:0000256" key="9">
    <source>
        <dbReference type="ARBA" id="ARBA00023163"/>
    </source>
</evidence>
<evidence type="ECO:0000256" key="8">
    <source>
        <dbReference type="ARBA" id="ARBA00023125"/>
    </source>
</evidence>
<name>A0AAD5R5I9_PARTN</name>
<dbReference type="SMART" id="SM00355">
    <property type="entry name" value="ZnF_C2H2"/>
    <property type="match status" value="4"/>
</dbReference>
<dbReference type="InterPro" id="IPR000210">
    <property type="entry name" value="BTB/POZ_dom"/>
</dbReference>
<feature type="domain" description="C2H2-type" evidence="13">
    <location>
        <begin position="382"/>
        <end position="410"/>
    </location>
</feature>
<dbReference type="FunFam" id="3.30.160.60:FF:002343">
    <property type="entry name" value="Zinc finger protein 33A"/>
    <property type="match status" value="1"/>
</dbReference>
<keyword evidence="4" id="KW-0677">Repeat</keyword>
<keyword evidence="6" id="KW-0862">Zinc</keyword>
<dbReference type="GO" id="GO:0005634">
    <property type="term" value="C:nucleus"/>
    <property type="evidence" value="ECO:0007669"/>
    <property type="project" value="UniProtKB-SubCell"/>
</dbReference>
<keyword evidence="8" id="KW-0238">DNA-binding</keyword>
<dbReference type="CDD" id="cd18186">
    <property type="entry name" value="BTB_POZ_ZBTB_KLHL-like"/>
    <property type="match status" value="1"/>
</dbReference>
<evidence type="ECO:0000256" key="4">
    <source>
        <dbReference type="ARBA" id="ARBA00022737"/>
    </source>
</evidence>
<evidence type="ECO:0000256" key="11">
    <source>
        <dbReference type="PROSITE-ProRule" id="PRU00042"/>
    </source>
</evidence>
<accession>A0AAD5R5I9</accession>
<evidence type="ECO:0000259" key="13">
    <source>
        <dbReference type="PROSITE" id="PS50157"/>
    </source>
</evidence>
<dbReference type="PANTHER" id="PTHR24379:SF121">
    <property type="entry name" value="C2H2-TYPE DOMAIN-CONTAINING PROTEIN"/>
    <property type="match status" value="1"/>
</dbReference>
<dbReference type="PANTHER" id="PTHR24379">
    <property type="entry name" value="KRAB AND ZINC FINGER DOMAIN-CONTAINING"/>
    <property type="match status" value="1"/>
</dbReference>
<evidence type="ECO:0000313" key="15">
    <source>
        <dbReference type="Proteomes" id="UP001196413"/>
    </source>
</evidence>
<keyword evidence="10" id="KW-0539">Nucleus</keyword>
<evidence type="ECO:0000256" key="6">
    <source>
        <dbReference type="ARBA" id="ARBA00022833"/>
    </source>
</evidence>
<evidence type="ECO:0000256" key="7">
    <source>
        <dbReference type="ARBA" id="ARBA00023015"/>
    </source>
</evidence>
<keyword evidence="9" id="KW-0804">Transcription</keyword>
<feature type="domain" description="C2H2-type" evidence="13">
    <location>
        <begin position="325"/>
        <end position="353"/>
    </location>
</feature>
<reference evidence="14" key="1">
    <citation type="submission" date="2021-06" db="EMBL/GenBank/DDBJ databases">
        <title>Parelaphostrongylus tenuis whole genome reference sequence.</title>
        <authorList>
            <person name="Garwood T.J."/>
            <person name="Larsen P.A."/>
            <person name="Fountain-Jones N.M."/>
            <person name="Garbe J.R."/>
            <person name="Macchietto M.G."/>
            <person name="Kania S.A."/>
            <person name="Gerhold R.W."/>
            <person name="Richards J.E."/>
            <person name="Wolf T.M."/>
        </authorList>
    </citation>
    <scope>NUCLEOTIDE SEQUENCE</scope>
    <source>
        <strain evidence="14">MNPRO001-30</strain>
        <tissue evidence="14">Meninges</tissue>
    </source>
</reference>
<dbReference type="GO" id="GO:0008270">
    <property type="term" value="F:zinc ion binding"/>
    <property type="evidence" value="ECO:0007669"/>
    <property type="project" value="UniProtKB-KW"/>
</dbReference>
<dbReference type="PROSITE" id="PS50097">
    <property type="entry name" value="BTB"/>
    <property type="match status" value="1"/>
</dbReference>
<dbReference type="Pfam" id="PF00096">
    <property type="entry name" value="zf-C2H2"/>
    <property type="match status" value="1"/>
</dbReference>
<dbReference type="GO" id="GO:0003677">
    <property type="term" value="F:DNA binding"/>
    <property type="evidence" value="ECO:0007669"/>
    <property type="project" value="UniProtKB-KW"/>
</dbReference>
<feature type="domain" description="C2H2-type" evidence="13">
    <location>
        <begin position="354"/>
        <end position="381"/>
    </location>
</feature>
<proteinExistence type="inferred from homology"/>
<dbReference type="InterPro" id="IPR036236">
    <property type="entry name" value="Znf_C2H2_sf"/>
</dbReference>
<dbReference type="AlphaFoldDB" id="A0AAD5R5I9"/>
<keyword evidence="15" id="KW-1185">Reference proteome</keyword>
<gene>
    <name evidence="14" type="primary">ZBTB37</name>
    <name evidence="14" type="ORF">KIN20_031375</name>
</gene>
<sequence>MYTGTCRCSPEIRHAAAYLGCSVLEELLDSFEDNCEVHDEWHEIRFLEELGRFRRESKFLDCNIVTGRLGVIRCHRLLMCAHSGHLETALSGTLNSGTVTLRIDSRNVHISTEDMKMLVDFAYTGVLDVGRRRFRMLRVSAFDLSMKHLVDLIDYKLRKLRDEEEELVNSGMFGMEFSGPVEEVTHVDIAENNFTQRNGMSNHDENPLSFPASAEDITAQAADDYDSIYEEYVMGPRRVRRPPGRLERNKYQPVVVKNSTIVSLPDTSDSDVKVPAVTMTFLQENEKRTASIDSFGYGLPEIVAASDVTVPLIVGDQREMMEKPYKCSFCEHRSKERSGLDKHIRSIHTGEAPYKCKYCRQSFKVQSNLVRHIRSHTGEKPYACKKCGVSYADKKNMDAHVFREHLKMRELECTAPGCSARFWRHDRFAFHCLKYHGTVPQLCP</sequence>
<evidence type="ECO:0000256" key="1">
    <source>
        <dbReference type="ARBA" id="ARBA00004123"/>
    </source>
</evidence>
<evidence type="ECO:0000259" key="12">
    <source>
        <dbReference type="PROSITE" id="PS50097"/>
    </source>
</evidence>
<evidence type="ECO:0000256" key="10">
    <source>
        <dbReference type="ARBA" id="ARBA00023242"/>
    </source>
</evidence>
<comment type="subcellular location">
    <subcellularLocation>
        <location evidence="1">Nucleus</location>
    </subcellularLocation>
</comment>